<dbReference type="EMBL" id="OMOI01000001">
    <property type="protein sequence ID" value="SPF76051.1"/>
    <property type="molecule type" value="Genomic_DNA"/>
</dbReference>
<gene>
    <name evidence="2" type="ORF">ALP8811_01048</name>
</gene>
<protein>
    <submittedName>
        <fullName evidence="2">Uncharacterized protein</fullName>
    </submittedName>
</protein>
<feature type="region of interest" description="Disordered" evidence="1">
    <location>
        <begin position="1"/>
        <end position="25"/>
    </location>
</feature>
<dbReference type="AlphaFoldDB" id="A0A2R8AJ32"/>
<dbReference type="Proteomes" id="UP000244911">
    <property type="component" value="Unassembled WGS sequence"/>
</dbReference>
<sequence>MEKPVNLNRYRKDKARADKKARADQNAMKFGQTKVQKDADKAETARITRLFDGHKQDRDT</sequence>
<keyword evidence="3" id="KW-1185">Reference proteome</keyword>
<dbReference type="RefSeq" id="WP_108856096.1">
    <property type="nucleotide sequence ID" value="NZ_OMOI01000001.1"/>
</dbReference>
<dbReference type="Pfam" id="PF13770">
    <property type="entry name" value="DUF4169"/>
    <property type="match status" value="1"/>
</dbReference>
<accession>A0A2R8AJ32</accession>
<evidence type="ECO:0000313" key="2">
    <source>
        <dbReference type="EMBL" id="SPF76051.1"/>
    </source>
</evidence>
<organism evidence="2 3">
    <name type="scientific">Aliiroseovarius pelagivivens</name>
    <dbReference type="NCBI Taxonomy" id="1639690"/>
    <lineage>
        <taxon>Bacteria</taxon>
        <taxon>Pseudomonadati</taxon>
        <taxon>Pseudomonadota</taxon>
        <taxon>Alphaproteobacteria</taxon>
        <taxon>Rhodobacterales</taxon>
        <taxon>Paracoccaceae</taxon>
        <taxon>Aliiroseovarius</taxon>
    </lineage>
</organism>
<proteinExistence type="predicted"/>
<name>A0A2R8AJ32_9RHOB</name>
<dbReference type="InterPro" id="IPR025227">
    <property type="entry name" value="DUF4169"/>
</dbReference>
<reference evidence="2 3" key="1">
    <citation type="submission" date="2018-03" db="EMBL/GenBank/DDBJ databases">
        <authorList>
            <person name="Keele B.F."/>
        </authorList>
    </citation>
    <scope>NUCLEOTIDE SEQUENCE [LARGE SCALE GENOMIC DNA]</scope>
    <source>
        <strain evidence="2 3">CECT 8811</strain>
    </source>
</reference>
<dbReference type="OrthoDB" id="7192657at2"/>
<evidence type="ECO:0000313" key="3">
    <source>
        <dbReference type="Proteomes" id="UP000244911"/>
    </source>
</evidence>
<evidence type="ECO:0000256" key="1">
    <source>
        <dbReference type="SAM" id="MobiDB-lite"/>
    </source>
</evidence>